<dbReference type="PROSITE" id="PS00108">
    <property type="entry name" value="PROTEIN_KINASE_ST"/>
    <property type="match status" value="1"/>
</dbReference>
<organism evidence="3 4">
    <name type="scientific">Porphyridium purpureum</name>
    <name type="common">Red alga</name>
    <name type="synonym">Porphyridium cruentum</name>
    <dbReference type="NCBI Taxonomy" id="35688"/>
    <lineage>
        <taxon>Eukaryota</taxon>
        <taxon>Rhodophyta</taxon>
        <taxon>Bangiophyceae</taxon>
        <taxon>Porphyridiales</taxon>
        <taxon>Porphyridiaceae</taxon>
        <taxon>Porphyridium</taxon>
    </lineage>
</organism>
<dbReference type="InterPro" id="IPR008271">
    <property type="entry name" value="Ser/Thr_kinase_AS"/>
</dbReference>
<feature type="domain" description="Protein kinase" evidence="2">
    <location>
        <begin position="28"/>
        <end position="309"/>
    </location>
</feature>
<dbReference type="Gene3D" id="1.10.510.10">
    <property type="entry name" value="Transferase(Phosphotransferase) domain 1"/>
    <property type="match status" value="1"/>
</dbReference>
<keyword evidence="3" id="KW-0808">Transferase</keyword>
<dbReference type="GO" id="GO:0005524">
    <property type="term" value="F:ATP binding"/>
    <property type="evidence" value="ECO:0007669"/>
    <property type="project" value="InterPro"/>
</dbReference>
<evidence type="ECO:0000256" key="1">
    <source>
        <dbReference type="SAM" id="MobiDB-lite"/>
    </source>
</evidence>
<feature type="region of interest" description="Disordered" evidence="1">
    <location>
        <begin position="316"/>
        <end position="359"/>
    </location>
</feature>
<dbReference type="OrthoDB" id="248923at2759"/>
<keyword evidence="4" id="KW-1185">Reference proteome</keyword>
<dbReference type="Proteomes" id="UP000324585">
    <property type="component" value="Unassembled WGS sequence"/>
</dbReference>
<evidence type="ECO:0000259" key="2">
    <source>
        <dbReference type="PROSITE" id="PS50011"/>
    </source>
</evidence>
<dbReference type="PANTHER" id="PTHR24347">
    <property type="entry name" value="SERINE/THREONINE-PROTEIN KINASE"/>
    <property type="match status" value="1"/>
</dbReference>
<dbReference type="AlphaFoldDB" id="A0A5J4YRS7"/>
<dbReference type="InterPro" id="IPR000719">
    <property type="entry name" value="Prot_kinase_dom"/>
</dbReference>
<dbReference type="SMART" id="SM00220">
    <property type="entry name" value="S_TKc"/>
    <property type="match status" value="1"/>
</dbReference>
<evidence type="ECO:0000313" key="3">
    <source>
        <dbReference type="EMBL" id="KAA8493985.1"/>
    </source>
</evidence>
<dbReference type="OMA" id="HRRWIVG"/>
<accession>A0A5J4YRS7</accession>
<dbReference type="InterPro" id="IPR011009">
    <property type="entry name" value="Kinase-like_dom_sf"/>
</dbReference>
<evidence type="ECO:0000313" key="4">
    <source>
        <dbReference type="Proteomes" id="UP000324585"/>
    </source>
</evidence>
<feature type="compositionally biased region" description="Low complexity" evidence="1">
    <location>
        <begin position="326"/>
        <end position="348"/>
    </location>
</feature>
<reference evidence="4" key="1">
    <citation type="journal article" date="2019" name="Nat. Commun.">
        <title>Expansion of phycobilisome linker gene families in mesophilic red algae.</title>
        <authorList>
            <person name="Lee J."/>
            <person name="Kim D."/>
            <person name="Bhattacharya D."/>
            <person name="Yoon H.S."/>
        </authorList>
    </citation>
    <scope>NUCLEOTIDE SEQUENCE [LARGE SCALE GENOMIC DNA]</scope>
    <source>
        <strain evidence="4">CCMP 1328</strain>
    </source>
</reference>
<protein>
    <submittedName>
        <fullName evidence="3">Calcium-dependent protein kinase 1</fullName>
    </submittedName>
</protein>
<comment type="caution">
    <text evidence="3">The sequence shown here is derived from an EMBL/GenBank/DDBJ whole genome shotgun (WGS) entry which is preliminary data.</text>
</comment>
<dbReference type="Pfam" id="PF00069">
    <property type="entry name" value="Pkinase"/>
    <property type="match status" value="1"/>
</dbReference>
<dbReference type="PROSITE" id="PS50011">
    <property type="entry name" value="PROTEIN_KINASE_DOM"/>
    <property type="match status" value="1"/>
</dbReference>
<name>A0A5J4YRS7_PORPP</name>
<keyword evidence="3" id="KW-0418">Kinase</keyword>
<dbReference type="EMBL" id="VRMN01000005">
    <property type="protein sequence ID" value="KAA8493985.1"/>
    <property type="molecule type" value="Genomic_DNA"/>
</dbReference>
<dbReference type="SUPFAM" id="SSF56112">
    <property type="entry name" value="Protein kinase-like (PK-like)"/>
    <property type="match status" value="1"/>
</dbReference>
<dbReference type="GO" id="GO:0004672">
    <property type="term" value="F:protein kinase activity"/>
    <property type="evidence" value="ECO:0007669"/>
    <property type="project" value="InterPro"/>
</dbReference>
<gene>
    <name evidence="3" type="ORF">FVE85_3960</name>
</gene>
<sequence>MEGSGTPRKCNSDSALLLQPRELVYRGIFLKGVLGAGGQAKVYVATNVLGQEIAVKAIYKVFREDNPNVPCPRQRVQVQDEIFALSAVRHRSVLRLLDHVEDSDAYYIITEYIPKPGGDLFERLAVKSMTENEILVVVKQVAEALAAIHAKGIAHRDVKLENIMVEESEYEATGLQTGLRAKLIDFGLAHAPAHDGADLELAPFAQPGTALYQAPECLSCEPRRDLFANDMYALGVCMYIACCGEYPFYGTSARGVQRRQRECGDKLFTQSIWHKVTRAAKAIIACLLSQDVDARPTALELADSIQQILKARGIAPQEVRPQKQRPSLVGSSISSQSSTHGSPTSSPGAGRGGAAGKFDRLVSATDASSPRPVGRVKHISRKAWDVTCKYIARF</sequence>
<proteinExistence type="predicted"/>